<gene>
    <name evidence="15" type="ORF">SeLEV6574_g08216</name>
</gene>
<comment type="subcellular location">
    <subcellularLocation>
        <location evidence="1">Cytoplasm</location>
    </subcellularLocation>
    <subcellularLocation>
        <location evidence="2">Nucleus</location>
        <location evidence="2">Nucleolus</location>
    </subcellularLocation>
</comment>
<dbReference type="InterPro" id="IPR036612">
    <property type="entry name" value="KH_dom_type_1_sf"/>
</dbReference>
<dbReference type="Gene3D" id="2.40.50.140">
    <property type="entry name" value="Nucleic acid-binding proteins"/>
    <property type="match status" value="1"/>
</dbReference>
<dbReference type="GO" id="GO:0000467">
    <property type="term" value="P:exonucleolytic trimming to generate mature 3'-end of 5.8S rRNA from tricistronic rRNA transcript (SSU-rRNA, 5.8S rRNA, LSU-rRNA)"/>
    <property type="evidence" value="ECO:0007669"/>
    <property type="project" value="TreeGrafter"/>
</dbReference>
<dbReference type="CDD" id="cd22525">
    <property type="entry name" value="KH-I_Rrp4_eukar"/>
    <property type="match status" value="1"/>
</dbReference>
<dbReference type="InterPro" id="IPR026699">
    <property type="entry name" value="Exosome_RNA_bind1/RRP40/RRP4"/>
</dbReference>
<dbReference type="PANTHER" id="PTHR21321">
    <property type="entry name" value="PNAS-3 RELATED"/>
    <property type="match status" value="1"/>
</dbReference>
<dbReference type="SUPFAM" id="SSF50249">
    <property type="entry name" value="Nucleic acid-binding proteins"/>
    <property type="match status" value="1"/>
</dbReference>
<dbReference type="GO" id="GO:0071034">
    <property type="term" value="P:CUT catabolic process"/>
    <property type="evidence" value="ECO:0007669"/>
    <property type="project" value="TreeGrafter"/>
</dbReference>
<evidence type="ECO:0000256" key="8">
    <source>
        <dbReference type="ARBA" id="ARBA00022884"/>
    </source>
</evidence>
<dbReference type="FunFam" id="2.40.50.140:FF:000038">
    <property type="entry name" value="Exosome complex component RRP4"/>
    <property type="match status" value="1"/>
</dbReference>
<proteinExistence type="inferred from homology"/>
<dbReference type="EMBL" id="QEAM01000782">
    <property type="protein sequence ID" value="TPX35159.1"/>
    <property type="molecule type" value="Genomic_DNA"/>
</dbReference>
<evidence type="ECO:0000313" key="15">
    <source>
        <dbReference type="EMBL" id="TPX35159.1"/>
    </source>
</evidence>
<dbReference type="GO" id="GO:0071028">
    <property type="term" value="P:nuclear mRNA surveillance"/>
    <property type="evidence" value="ECO:0007669"/>
    <property type="project" value="UniProtKB-ARBA"/>
</dbReference>
<organism evidence="15 16">
    <name type="scientific">Synchytrium endobioticum</name>
    <dbReference type="NCBI Taxonomy" id="286115"/>
    <lineage>
        <taxon>Eukaryota</taxon>
        <taxon>Fungi</taxon>
        <taxon>Fungi incertae sedis</taxon>
        <taxon>Chytridiomycota</taxon>
        <taxon>Chytridiomycota incertae sedis</taxon>
        <taxon>Chytridiomycetes</taxon>
        <taxon>Synchytriales</taxon>
        <taxon>Synchytriaceae</taxon>
        <taxon>Synchytrium</taxon>
    </lineage>
</organism>
<evidence type="ECO:0000256" key="7">
    <source>
        <dbReference type="ARBA" id="ARBA00022835"/>
    </source>
</evidence>
<keyword evidence="8" id="KW-0694">RNA-binding</keyword>
<dbReference type="GO" id="GO:0000176">
    <property type="term" value="C:nuclear exosome (RNase complex)"/>
    <property type="evidence" value="ECO:0007669"/>
    <property type="project" value="UniProtKB-ARBA"/>
</dbReference>
<evidence type="ECO:0000256" key="12">
    <source>
        <dbReference type="ARBA" id="ARBA00071123"/>
    </source>
</evidence>
<dbReference type="SUPFAM" id="SSF110324">
    <property type="entry name" value="Ribosomal L27 protein-like"/>
    <property type="match status" value="1"/>
</dbReference>
<evidence type="ECO:0000256" key="13">
    <source>
        <dbReference type="ARBA" id="ARBA00083627"/>
    </source>
</evidence>
<keyword evidence="9" id="KW-0539">Nucleus</keyword>
<dbReference type="OrthoDB" id="1650at2759"/>
<dbReference type="Proteomes" id="UP000320475">
    <property type="component" value="Unassembled WGS sequence"/>
</dbReference>
<dbReference type="InterPro" id="IPR025721">
    <property type="entry name" value="Exosome_cplx_N_dom"/>
</dbReference>
<evidence type="ECO:0000256" key="3">
    <source>
        <dbReference type="ARBA" id="ARBA00009155"/>
    </source>
</evidence>
<dbReference type="FunFam" id="2.40.50.100:FF:000022">
    <property type="entry name" value="Exosome complex component RRP4"/>
    <property type="match status" value="1"/>
</dbReference>
<dbReference type="CDD" id="cd05789">
    <property type="entry name" value="S1_Rrp4"/>
    <property type="match status" value="1"/>
</dbReference>
<reference evidence="15 16" key="1">
    <citation type="journal article" date="2019" name="Sci. Rep.">
        <title>Comparative genomics of chytrid fungi reveal insights into the obligate biotrophic and pathogenic lifestyle of Synchytrium endobioticum.</title>
        <authorList>
            <person name="van de Vossenberg B.T.L.H."/>
            <person name="Warris S."/>
            <person name="Nguyen H.D.T."/>
            <person name="van Gent-Pelzer M.P.E."/>
            <person name="Joly D.L."/>
            <person name="van de Geest H.C."/>
            <person name="Bonants P.J.M."/>
            <person name="Smith D.S."/>
            <person name="Levesque C.A."/>
            <person name="van der Lee T.A.J."/>
        </authorList>
    </citation>
    <scope>NUCLEOTIDE SEQUENCE [LARGE SCALE GENOMIC DNA]</scope>
    <source>
        <strain evidence="15 16">LEV6574</strain>
    </source>
</reference>
<keyword evidence="5" id="KW-0698">rRNA processing</keyword>
<dbReference type="AlphaFoldDB" id="A0A507C7N6"/>
<dbReference type="InterPro" id="IPR003029">
    <property type="entry name" value="S1_domain"/>
</dbReference>
<dbReference type="GO" id="GO:0005730">
    <property type="term" value="C:nucleolus"/>
    <property type="evidence" value="ECO:0007669"/>
    <property type="project" value="UniProtKB-SubCell"/>
</dbReference>
<evidence type="ECO:0000256" key="2">
    <source>
        <dbReference type="ARBA" id="ARBA00004604"/>
    </source>
</evidence>
<evidence type="ECO:0000256" key="9">
    <source>
        <dbReference type="ARBA" id="ARBA00023242"/>
    </source>
</evidence>
<dbReference type="SMART" id="SM00316">
    <property type="entry name" value="S1"/>
    <property type="match status" value="1"/>
</dbReference>
<dbReference type="InterPro" id="IPR004088">
    <property type="entry name" value="KH_dom_type_1"/>
</dbReference>
<dbReference type="InterPro" id="IPR012340">
    <property type="entry name" value="NA-bd_OB-fold"/>
</dbReference>
<dbReference type="GO" id="GO:0071051">
    <property type="term" value="P:poly(A)-dependent snoRNA 3'-end processing"/>
    <property type="evidence" value="ECO:0007669"/>
    <property type="project" value="TreeGrafter"/>
</dbReference>
<dbReference type="GO" id="GO:0071038">
    <property type="term" value="P:TRAMP-dependent tRNA surveillance pathway"/>
    <property type="evidence" value="ECO:0007669"/>
    <property type="project" value="TreeGrafter"/>
</dbReference>
<evidence type="ECO:0000256" key="1">
    <source>
        <dbReference type="ARBA" id="ARBA00004496"/>
    </source>
</evidence>
<keyword evidence="7" id="KW-0271">Exosome</keyword>
<keyword evidence="4" id="KW-0963">Cytoplasm</keyword>
<evidence type="ECO:0000256" key="5">
    <source>
        <dbReference type="ARBA" id="ARBA00022552"/>
    </source>
</evidence>
<comment type="caution">
    <text evidence="15">The sequence shown here is derived from an EMBL/GenBank/DDBJ whole genome shotgun (WGS) entry which is preliminary data.</text>
</comment>
<protein>
    <recommendedName>
        <fullName evidence="12">Exosome complex component RRP4</fullName>
    </recommendedName>
    <alternativeName>
        <fullName evidence="13">Exosome component 2</fullName>
    </alternativeName>
    <alternativeName>
        <fullName evidence="10">Ribosomal RNA-processing protein 4</fullName>
    </alternativeName>
</protein>
<dbReference type="Pfam" id="PF15985">
    <property type="entry name" value="KH_6"/>
    <property type="match status" value="1"/>
</dbReference>
<dbReference type="GO" id="GO:0034475">
    <property type="term" value="P:U4 snRNA 3'-end processing"/>
    <property type="evidence" value="ECO:0007669"/>
    <property type="project" value="TreeGrafter"/>
</dbReference>
<evidence type="ECO:0000256" key="4">
    <source>
        <dbReference type="ARBA" id="ARBA00022490"/>
    </source>
</evidence>
<dbReference type="Pfam" id="PF21266">
    <property type="entry name" value="S1_RRP4"/>
    <property type="match status" value="1"/>
</dbReference>
<evidence type="ECO:0000313" key="16">
    <source>
        <dbReference type="Proteomes" id="UP000320475"/>
    </source>
</evidence>
<evidence type="ECO:0000259" key="14">
    <source>
        <dbReference type="SMART" id="SM00316"/>
    </source>
</evidence>
<evidence type="ECO:0000256" key="10">
    <source>
        <dbReference type="ARBA" id="ARBA00032383"/>
    </source>
</evidence>
<dbReference type="SUPFAM" id="SSF54791">
    <property type="entry name" value="Eukaryotic type KH-domain (KH-domain type I)"/>
    <property type="match status" value="1"/>
</dbReference>
<name>A0A507C7N6_9FUNG</name>
<comment type="similarity">
    <text evidence="3">Belongs to the RRP4 family.</text>
</comment>
<dbReference type="GO" id="GO:0003723">
    <property type="term" value="F:RNA binding"/>
    <property type="evidence" value="ECO:0007669"/>
    <property type="project" value="UniProtKB-KW"/>
</dbReference>
<dbReference type="GO" id="GO:0071035">
    <property type="term" value="P:nuclear polyadenylation-dependent rRNA catabolic process"/>
    <property type="evidence" value="ECO:0007669"/>
    <property type="project" value="TreeGrafter"/>
</dbReference>
<evidence type="ECO:0000256" key="6">
    <source>
        <dbReference type="ARBA" id="ARBA00022553"/>
    </source>
</evidence>
<accession>A0A507C7N6</accession>
<dbReference type="InterPro" id="IPR048565">
    <property type="entry name" value="S1_RRP4"/>
</dbReference>
<feature type="domain" description="S1 motif" evidence="14">
    <location>
        <begin position="73"/>
        <end position="153"/>
    </location>
</feature>
<dbReference type="PANTHER" id="PTHR21321:SF4">
    <property type="entry name" value="EXOSOME COMPLEX COMPONENT RRP4"/>
    <property type="match status" value="1"/>
</dbReference>
<sequence length="287" mass="30871">MDMHDPPHASSSSMPTGIQIVTPGETITKDPAYMRGHGTYMDHDKLVASAAGIVERVNKLISVRPLRARYNPQIGDIVVGRVTEVQSKRWKVDIGASLDAGLLLSSITLPGGVQRRKSESDELQMRSFIAEGDLVCAEVQQFFNDGSASLHTRSTKYGKLRTGTLVVVSASLIKRSKSHFVVLQCGVDVVLGVNGFIWICKHAEASDEMYSNTNEAITGEMRTTIARLANCVVALCKHRHYISDSVLAHALAAALAHTPSASALLHASAAAAVVAGVRHRLELASDH</sequence>
<dbReference type="GO" id="GO:0000177">
    <property type="term" value="C:cytoplasmic exosome (RNase complex)"/>
    <property type="evidence" value="ECO:0007669"/>
    <property type="project" value="TreeGrafter"/>
</dbReference>
<comment type="subunit">
    <text evidence="11">Component of the RNA exosome core complex (Exo-9), composed of EXOSC1, EXOSC2, EXOSC3, EXOSC4, EXOSC5, EXOSC6, EXOSC7, EXOSC8 and EXOSC9; within the complex interacts with EXOSC4 and EXOSC7. The catalytically inactive RNA exosome core complex (Exo-9) associates with the catalytic subunit EXOSC10/RRP6. Exo-9 may associate with DIS3 to form the nucleolar exosome complex, or DIS3L to form the cytoplasmic exosome complex. Exo-9 is formed by a hexameric base ring consisting of the heterodimers EXOSC4-EXOSC9, EXOSC5-EXOSC8 and EXOSC6-EXOSC7, and a cap ring consisting of EXOSC1, EXOSC2 and EXOSC3. The RNA exosome complex associates with cofactors C1D/RRP47, MPHOSPH6/MPP6 and MTREX/MTR4. Interacts with GTPBP1. Interacts with ZFP36L1 (via N-terminus).</text>
</comment>
<keyword evidence="6" id="KW-0597">Phosphoprotein</keyword>
<evidence type="ECO:0000256" key="11">
    <source>
        <dbReference type="ARBA" id="ARBA00063049"/>
    </source>
</evidence>
<dbReference type="Pfam" id="PF14382">
    <property type="entry name" value="ECR1_N"/>
    <property type="match status" value="1"/>
</dbReference>
<dbReference type="Gene3D" id="2.40.50.100">
    <property type="match status" value="1"/>
</dbReference>